<dbReference type="Proteomes" id="UP000307440">
    <property type="component" value="Unassembled WGS sequence"/>
</dbReference>
<dbReference type="AlphaFoldDB" id="A0A5C3KB69"/>
<feature type="domain" description="Sacsin/Nov" evidence="1">
    <location>
        <begin position="850"/>
        <end position="1080"/>
    </location>
</feature>
<dbReference type="OrthoDB" id="1262810at2759"/>
<dbReference type="EMBL" id="ML210528">
    <property type="protein sequence ID" value="TFK17335.1"/>
    <property type="molecule type" value="Genomic_DNA"/>
</dbReference>
<dbReference type="InterPro" id="IPR036890">
    <property type="entry name" value="HATPase_C_sf"/>
</dbReference>
<accession>A0A5C3KB69</accession>
<dbReference type="STRING" id="230819.A0A5C3KB69"/>
<dbReference type="GO" id="GO:0030544">
    <property type="term" value="F:Hsp70 protein binding"/>
    <property type="evidence" value="ECO:0007669"/>
    <property type="project" value="TreeGrafter"/>
</dbReference>
<evidence type="ECO:0000313" key="3">
    <source>
        <dbReference type="Proteomes" id="UP000307440"/>
    </source>
</evidence>
<dbReference type="PANTHER" id="PTHR15600:SF42">
    <property type="entry name" value="SACSIN"/>
    <property type="match status" value="1"/>
</dbReference>
<dbReference type="InterPro" id="IPR052972">
    <property type="entry name" value="Sacsin_chaperone_reg"/>
</dbReference>
<proteinExistence type="predicted"/>
<evidence type="ECO:0000313" key="2">
    <source>
        <dbReference type="EMBL" id="TFK17335.1"/>
    </source>
</evidence>
<reference evidence="2 3" key="1">
    <citation type="journal article" date="2019" name="Nat. Ecol. Evol.">
        <title>Megaphylogeny resolves global patterns of mushroom evolution.</title>
        <authorList>
            <person name="Varga T."/>
            <person name="Krizsan K."/>
            <person name="Foldi C."/>
            <person name="Dima B."/>
            <person name="Sanchez-Garcia M."/>
            <person name="Sanchez-Ramirez S."/>
            <person name="Szollosi G.J."/>
            <person name="Szarkandi J.G."/>
            <person name="Papp V."/>
            <person name="Albert L."/>
            <person name="Andreopoulos W."/>
            <person name="Angelini C."/>
            <person name="Antonin V."/>
            <person name="Barry K.W."/>
            <person name="Bougher N.L."/>
            <person name="Buchanan P."/>
            <person name="Buyck B."/>
            <person name="Bense V."/>
            <person name="Catcheside P."/>
            <person name="Chovatia M."/>
            <person name="Cooper J."/>
            <person name="Damon W."/>
            <person name="Desjardin D."/>
            <person name="Finy P."/>
            <person name="Geml J."/>
            <person name="Haridas S."/>
            <person name="Hughes K."/>
            <person name="Justo A."/>
            <person name="Karasinski D."/>
            <person name="Kautmanova I."/>
            <person name="Kiss B."/>
            <person name="Kocsube S."/>
            <person name="Kotiranta H."/>
            <person name="LaButti K.M."/>
            <person name="Lechner B.E."/>
            <person name="Liimatainen K."/>
            <person name="Lipzen A."/>
            <person name="Lukacs Z."/>
            <person name="Mihaltcheva S."/>
            <person name="Morgado L.N."/>
            <person name="Niskanen T."/>
            <person name="Noordeloos M.E."/>
            <person name="Ohm R.A."/>
            <person name="Ortiz-Santana B."/>
            <person name="Ovrebo C."/>
            <person name="Racz N."/>
            <person name="Riley R."/>
            <person name="Savchenko A."/>
            <person name="Shiryaev A."/>
            <person name="Soop K."/>
            <person name="Spirin V."/>
            <person name="Szebenyi C."/>
            <person name="Tomsovsky M."/>
            <person name="Tulloss R.E."/>
            <person name="Uehling J."/>
            <person name="Grigoriev I.V."/>
            <person name="Vagvolgyi C."/>
            <person name="Papp T."/>
            <person name="Martin F.M."/>
            <person name="Miettinen O."/>
            <person name="Hibbett D.S."/>
            <person name="Nagy L.G."/>
        </authorList>
    </citation>
    <scope>NUCLEOTIDE SEQUENCE [LARGE SCALE GENOMIC DNA]</scope>
    <source>
        <strain evidence="2 3">CBS 121175</strain>
    </source>
</reference>
<dbReference type="Pfam" id="PF25794">
    <property type="entry name" value="SACS"/>
    <property type="match status" value="1"/>
</dbReference>
<dbReference type="SUPFAM" id="SSF55874">
    <property type="entry name" value="ATPase domain of HSP90 chaperone/DNA topoisomerase II/histidine kinase"/>
    <property type="match status" value="1"/>
</dbReference>
<protein>
    <recommendedName>
        <fullName evidence="1">Sacsin/Nov domain-containing protein</fullName>
    </recommendedName>
</protein>
<gene>
    <name evidence="2" type="ORF">FA15DRAFT_661518</name>
</gene>
<organism evidence="2 3">
    <name type="scientific">Coprinopsis marcescibilis</name>
    <name type="common">Agaric fungus</name>
    <name type="synonym">Psathyrella marcescibilis</name>
    <dbReference type="NCBI Taxonomy" id="230819"/>
    <lineage>
        <taxon>Eukaryota</taxon>
        <taxon>Fungi</taxon>
        <taxon>Dikarya</taxon>
        <taxon>Basidiomycota</taxon>
        <taxon>Agaricomycotina</taxon>
        <taxon>Agaricomycetes</taxon>
        <taxon>Agaricomycetidae</taxon>
        <taxon>Agaricales</taxon>
        <taxon>Agaricineae</taxon>
        <taxon>Psathyrellaceae</taxon>
        <taxon>Coprinopsis</taxon>
    </lineage>
</organism>
<evidence type="ECO:0000259" key="1">
    <source>
        <dbReference type="Pfam" id="PF25794"/>
    </source>
</evidence>
<feature type="non-terminal residue" evidence="2">
    <location>
        <position position="1163"/>
    </location>
</feature>
<keyword evidence="3" id="KW-1185">Reference proteome</keyword>
<dbReference type="PANTHER" id="PTHR15600">
    <property type="entry name" value="SACSIN"/>
    <property type="match status" value="1"/>
</dbReference>
<name>A0A5C3KB69_COPMA</name>
<sequence>MAFRETVSVVGSIRSILDNYPYCVGLWREILQNSDDAKAVKQVFVDLGFEITRPPTYIINMLRAGHSNRTKFLTPETAAKELKNNYIAKLQLPATRRNIPFSTILDYLLSANAPANIIGIPIVPVASGEFVALSAASHTETHTLLEEGDAAVFSECDRGAVYLHLLSPSVASLFRQYGPSVLNVNALNPDRVLKYLSSHPTRASRNLTTDTPDSSSIAFLSSFWQWFNNCAFRGQLRPKLSPLYLIPCSQRLRQAEYPVFKIAPNDPILIQLLSGMGVPILSPTFQALSVSVLEAFGLLKEINDVHALLDHLHRSPSTTSKLSENDAKLLLKHFVNNFPNSKALRGAFTWNQQRTLKALPIFPVTSMDRNTGAKTKKWSPLTTSRFYDVNSNNILPEIYDTTFLFAEGLIDYTMMQYSELDVLNLSLQHNCLPSQSPVILKSIMVVLASQGERLSTQVVESLKKSKFLCAANGSLAAPEDLIDPSNPLYPLYSTERHRIPSTSNPIQSETVEAVAKLKLLNRAMTVKNVTDRIHWISNNHDNPEYIDKSLQLLRIIDEQGYHCGSLTLDPSLKWIPTRDNKLVSANECRPDPRNNERLSLFDRVLKIVHSKAIMSEPLKKVLGWDQPIATSVLIGQLRLVVDNKESCQRVIDILKHLGSQTLTGGEVDKLKNGLDGKRWVPTSHDCLVEPSFAVMQHSFPEAGIYEIEYTLRQRSGVVNLLKTLGCSDMPSFSTIVSGLTNISRQRATLQTATLALSILKLAASGFSMTDSQRNQLLVPDDSYYMQPIHKVLFNDVGERAILVPRDNFHLAFPPLDSTLAKDLNLDRLGLKFVNLQEPFEDMGADPLTLVQTTLRQYKEKQFMTEFLANAQDAGATKFAVIVNDFSAVQGKEKRLLCPEMEKFYDCPSVLVYNNSVFSDQDFEGICRTHVGGKGQNLHSIGQFGLGVLTMFHVAEIAIVISGSYALFIDPSKTHLPIASRTALKLPLKDLLSWYPDHLAPLQGLDLFNIDNMTGYYHGTLFMLPLRSTSHLGGRTISSTVFPTSRFKQILRDFRESAADSLLFTKLESIGAMHRRTSSSNPEWDWEFAAERVISQQSSNNTDVIQTTIVEKQDGNKLSKAKWTIVSSSLPPQNIPEARRNHPSKHVHVLLYPPPRNFDYSPRP</sequence>
<dbReference type="InterPro" id="IPR058210">
    <property type="entry name" value="SACS/Nov_dom"/>
</dbReference>